<dbReference type="PRINTS" id="PR00069">
    <property type="entry name" value="ALDKETRDTASE"/>
</dbReference>
<dbReference type="Proteomes" id="UP000249260">
    <property type="component" value="Unassembled WGS sequence"/>
</dbReference>
<dbReference type="InterPro" id="IPR050523">
    <property type="entry name" value="AKR_Detox_Biosynth"/>
</dbReference>
<sequence length="349" mass="39088">MESRQLGQSDLRVSVLGMGCWQYGGGKYWGSQDQQDVNETVALAIERGVNFFDTAEVYNDGDSERSLGIALKGKRDQVIIGTKVKPSNACPELLRLHCEQSLQRLQTDYIDLYMLHWPVERHAMAHFTTDEAVLAEPPALAEVFGMLQQLQKEGKIRQIGVSNHGINQMEEISQAGGSYIANELAYSLLSRAIEENILPYCKERNIGIIGYMPLQQGLLTGKYTFAEEVKPMQARSRHFHHSHGEGTRHGEEGAVEEVFRAIAQIRELANELGVHMISLSLAWAIANQGLSTILVGSRNREQLIQNLQAFSISLSPETVSELNSITKPVLDKLGNNPDYYEHRNNSRIR</sequence>
<dbReference type="InterPro" id="IPR023210">
    <property type="entry name" value="NADP_OxRdtase_dom"/>
</dbReference>
<evidence type="ECO:0000256" key="1">
    <source>
        <dbReference type="ARBA" id="ARBA00023002"/>
    </source>
</evidence>
<dbReference type="InterPro" id="IPR020471">
    <property type="entry name" value="AKR"/>
</dbReference>
<gene>
    <name evidence="3" type="ORF">DL346_09020</name>
</gene>
<dbReference type="InterPro" id="IPR036812">
    <property type="entry name" value="NAD(P)_OxRdtase_dom_sf"/>
</dbReference>
<name>A0A328U8W5_9BACL</name>
<dbReference type="GO" id="GO:0005829">
    <property type="term" value="C:cytosol"/>
    <property type="evidence" value="ECO:0007669"/>
    <property type="project" value="TreeGrafter"/>
</dbReference>
<accession>A0A328U8W5</accession>
<protein>
    <submittedName>
        <fullName evidence="3">Aldo/keto reductase</fullName>
    </submittedName>
</protein>
<dbReference type="EMBL" id="QLUW01000001">
    <property type="protein sequence ID" value="RAP78542.1"/>
    <property type="molecule type" value="Genomic_DNA"/>
</dbReference>
<dbReference type="PANTHER" id="PTHR43364:SF4">
    <property type="entry name" value="NAD(P)-LINKED OXIDOREDUCTASE SUPERFAMILY PROTEIN"/>
    <property type="match status" value="1"/>
</dbReference>
<dbReference type="OrthoDB" id="9773828at2"/>
<dbReference type="AlphaFoldDB" id="A0A328U8W5"/>
<dbReference type="SUPFAM" id="SSF51430">
    <property type="entry name" value="NAD(P)-linked oxidoreductase"/>
    <property type="match status" value="1"/>
</dbReference>
<organism evidence="3 4">
    <name type="scientific">Paenibacillus montanisoli</name>
    <dbReference type="NCBI Taxonomy" id="2081970"/>
    <lineage>
        <taxon>Bacteria</taxon>
        <taxon>Bacillati</taxon>
        <taxon>Bacillota</taxon>
        <taxon>Bacilli</taxon>
        <taxon>Bacillales</taxon>
        <taxon>Paenibacillaceae</taxon>
        <taxon>Paenibacillus</taxon>
    </lineage>
</organism>
<keyword evidence="1" id="KW-0560">Oxidoreductase</keyword>
<reference evidence="3 4" key="1">
    <citation type="submission" date="2018-06" db="EMBL/GenBank/DDBJ databases">
        <title>Paenibacillus montanisoli sp. nov., isolated from mountain area soil.</title>
        <authorList>
            <person name="Wu M."/>
        </authorList>
    </citation>
    <scope>NUCLEOTIDE SEQUENCE [LARGE SCALE GENOMIC DNA]</scope>
    <source>
        <strain evidence="3 4">RA17</strain>
    </source>
</reference>
<evidence type="ECO:0000313" key="3">
    <source>
        <dbReference type="EMBL" id="RAP78542.1"/>
    </source>
</evidence>
<dbReference type="Pfam" id="PF00248">
    <property type="entry name" value="Aldo_ket_red"/>
    <property type="match status" value="1"/>
</dbReference>
<evidence type="ECO:0000313" key="4">
    <source>
        <dbReference type="Proteomes" id="UP000249260"/>
    </source>
</evidence>
<dbReference type="RefSeq" id="WP_112881665.1">
    <property type="nucleotide sequence ID" value="NZ_QLUW01000001.1"/>
</dbReference>
<comment type="caution">
    <text evidence="3">The sequence shown here is derived from an EMBL/GenBank/DDBJ whole genome shotgun (WGS) entry which is preliminary data.</text>
</comment>
<proteinExistence type="predicted"/>
<dbReference type="GO" id="GO:0016491">
    <property type="term" value="F:oxidoreductase activity"/>
    <property type="evidence" value="ECO:0007669"/>
    <property type="project" value="UniProtKB-KW"/>
</dbReference>
<feature type="domain" description="NADP-dependent oxidoreductase" evidence="2">
    <location>
        <begin position="16"/>
        <end position="325"/>
    </location>
</feature>
<keyword evidence="4" id="KW-1185">Reference proteome</keyword>
<dbReference type="CDD" id="cd19085">
    <property type="entry name" value="AKR_AKR11B3"/>
    <property type="match status" value="1"/>
</dbReference>
<dbReference type="PANTHER" id="PTHR43364">
    <property type="entry name" value="NADH-SPECIFIC METHYLGLYOXAL REDUCTASE-RELATED"/>
    <property type="match status" value="1"/>
</dbReference>
<evidence type="ECO:0000259" key="2">
    <source>
        <dbReference type="Pfam" id="PF00248"/>
    </source>
</evidence>
<dbReference type="Gene3D" id="3.20.20.100">
    <property type="entry name" value="NADP-dependent oxidoreductase domain"/>
    <property type="match status" value="1"/>
</dbReference>